<accession>A0AAN7CDN3</accession>
<gene>
    <name evidence="1" type="ORF">C8A03DRAFT_32038</name>
</gene>
<name>A0AAN7CDN3_9PEZI</name>
<evidence type="ECO:0000313" key="1">
    <source>
        <dbReference type="EMBL" id="KAK4239845.1"/>
    </source>
</evidence>
<organism evidence="1 2">
    <name type="scientific">Achaetomium macrosporum</name>
    <dbReference type="NCBI Taxonomy" id="79813"/>
    <lineage>
        <taxon>Eukaryota</taxon>
        <taxon>Fungi</taxon>
        <taxon>Dikarya</taxon>
        <taxon>Ascomycota</taxon>
        <taxon>Pezizomycotina</taxon>
        <taxon>Sordariomycetes</taxon>
        <taxon>Sordariomycetidae</taxon>
        <taxon>Sordariales</taxon>
        <taxon>Chaetomiaceae</taxon>
        <taxon>Achaetomium</taxon>
    </lineage>
</organism>
<dbReference type="EMBL" id="MU860053">
    <property type="protein sequence ID" value="KAK4239845.1"/>
    <property type="molecule type" value="Genomic_DNA"/>
</dbReference>
<keyword evidence="2" id="KW-1185">Reference proteome</keyword>
<reference evidence="1" key="2">
    <citation type="submission" date="2023-05" db="EMBL/GenBank/DDBJ databases">
        <authorList>
            <consortium name="Lawrence Berkeley National Laboratory"/>
            <person name="Steindorff A."/>
            <person name="Hensen N."/>
            <person name="Bonometti L."/>
            <person name="Westerberg I."/>
            <person name="Brannstrom I.O."/>
            <person name="Guillou S."/>
            <person name="Cros-Aarteil S."/>
            <person name="Calhoun S."/>
            <person name="Haridas S."/>
            <person name="Kuo A."/>
            <person name="Mondo S."/>
            <person name="Pangilinan J."/>
            <person name="Riley R."/>
            <person name="Labutti K."/>
            <person name="Andreopoulos B."/>
            <person name="Lipzen A."/>
            <person name="Chen C."/>
            <person name="Yanf M."/>
            <person name="Daum C."/>
            <person name="Ng V."/>
            <person name="Clum A."/>
            <person name="Ohm R."/>
            <person name="Martin F."/>
            <person name="Silar P."/>
            <person name="Natvig D."/>
            <person name="Lalanne C."/>
            <person name="Gautier V."/>
            <person name="Ament-Velasquez S.L."/>
            <person name="Kruys A."/>
            <person name="Hutchinson M.I."/>
            <person name="Powell A.J."/>
            <person name="Barry K."/>
            <person name="Miller A.N."/>
            <person name="Grigoriev I.V."/>
            <person name="Debuchy R."/>
            <person name="Gladieux P."/>
            <person name="Thoren M.H."/>
            <person name="Johannesson H."/>
        </authorList>
    </citation>
    <scope>NUCLEOTIDE SEQUENCE</scope>
    <source>
        <strain evidence="1">CBS 532.94</strain>
    </source>
</reference>
<proteinExistence type="predicted"/>
<reference evidence="1" key="1">
    <citation type="journal article" date="2023" name="Mol. Phylogenet. Evol.">
        <title>Genome-scale phylogeny and comparative genomics of the fungal order Sordariales.</title>
        <authorList>
            <person name="Hensen N."/>
            <person name="Bonometti L."/>
            <person name="Westerberg I."/>
            <person name="Brannstrom I.O."/>
            <person name="Guillou S."/>
            <person name="Cros-Aarteil S."/>
            <person name="Calhoun S."/>
            <person name="Haridas S."/>
            <person name="Kuo A."/>
            <person name="Mondo S."/>
            <person name="Pangilinan J."/>
            <person name="Riley R."/>
            <person name="LaButti K."/>
            <person name="Andreopoulos B."/>
            <person name="Lipzen A."/>
            <person name="Chen C."/>
            <person name="Yan M."/>
            <person name="Daum C."/>
            <person name="Ng V."/>
            <person name="Clum A."/>
            <person name="Steindorff A."/>
            <person name="Ohm R.A."/>
            <person name="Martin F."/>
            <person name="Silar P."/>
            <person name="Natvig D.O."/>
            <person name="Lalanne C."/>
            <person name="Gautier V."/>
            <person name="Ament-Velasquez S.L."/>
            <person name="Kruys A."/>
            <person name="Hutchinson M.I."/>
            <person name="Powell A.J."/>
            <person name="Barry K."/>
            <person name="Miller A.N."/>
            <person name="Grigoriev I.V."/>
            <person name="Debuchy R."/>
            <person name="Gladieux P."/>
            <person name="Hiltunen Thoren M."/>
            <person name="Johannesson H."/>
        </authorList>
    </citation>
    <scope>NUCLEOTIDE SEQUENCE</scope>
    <source>
        <strain evidence="1">CBS 532.94</strain>
    </source>
</reference>
<comment type="caution">
    <text evidence="1">The sequence shown here is derived from an EMBL/GenBank/DDBJ whole genome shotgun (WGS) entry which is preliminary data.</text>
</comment>
<sequence length="104" mass="11757">MPQQAAPRIGLRVFYANESLLDVRVSEQTPPVPRGCRVGEEFKISDITPDTSDYLIEAEQLPDSEDAFGAVYKIKFKFLSDNIVYRSHYEIFPLLHSMGCTTGE</sequence>
<protein>
    <submittedName>
        <fullName evidence="1">Uncharacterized protein</fullName>
    </submittedName>
</protein>
<evidence type="ECO:0000313" key="2">
    <source>
        <dbReference type="Proteomes" id="UP001303760"/>
    </source>
</evidence>
<dbReference type="Proteomes" id="UP001303760">
    <property type="component" value="Unassembled WGS sequence"/>
</dbReference>
<dbReference type="AlphaFoldDB" id="A0AAN7CDN3"/>